<organism evidence="1 2">
    <name type="scientific">Pipistrellus kuhlii</name>
    <name type="common">Kuhl's pipistrelle</name>
    <dbReference type="NCBI Taxonomy" id="59472"/>
    <lineage>
        <taxon>Eukaryota</taxon>
        <taxon>Metazoa</taxon>
        <taxon>Chordata</taxon>
        <taxon>Craniata</taxon>
        <taxon>Vertebrata</taxon>
        <taxon>Euteleostomi</taxon>
        <taxon>Mammalia</taxon>
        <taxon>Eutheria</taxon>
        <taxon>Laurasiatheria</taxon>
        <taxon>Chiroptera</taxon>
        <taxon>Yangochiroptera</taxon>
        <taxon>Vespertilionidae</taxon>
        <taxon>Pipistrellus</taxon>
    </lineage>
</organism>
<evidence type="ECO:0000313" key="2">
    <source>
        <dbReference type="Proteomes" id="UP000558488"/>
    </source>
</evidence>
<reference evidence="1 2" key="1">
    <citation type="journal article" date="2020" name="Nature">
        <title>Six reference-quality genomes reveal evolution of bat adaptations.</title>
        <authorList>
            <person name="Jebb D."/>
            <person name="Huang Z."/>
            <person name="Pippel M."/>
            <person name="Hughes G.M."/>
            <person name="Lavrichenko K."/>
            <person name="Devanna P."/>
            <person name="Winkler S."/>
            <person name="Jermiin L.S."/>
            <person name="Skirmuntt E.C."/>
            <person name="Katzourakis A."/>
            <person name="Burkitt-Gray L."/>
            <person name="Ray D.A."/>
            <person name="Sullivan K.A.M."/>
            <person name="Roscito J.G."/>
            <person name="Kirilenko B.M."/>
            <person name="Davalos L.M."/>
            <person name="Corthals A.P."/>
            <person name="Power M.L."/>
            <person name="Jones G."/>
            <person name="Ransome R.D."/>
            <person name="Dechmann D.K.N."/>
            <person name="Locatelli A.G."/>
            <person name="Puechmaille S.J."/>
            <person name="Fedrigo O."/>
            <person name="Jarvis E.D."/>
            <person name="Hiller M."/>
            <person name="Vernes S.C."/>
            <person name="Myers E.W."/>
            <person name="Teeling E.C."/>
        </authorList>
    </citation>
    <scope>NUCLEOTIDE SEQUENCE [LARGE SCALE GENOMIC DNA]</scope>
    <source>
        <strain evidence="1">MPipKuh1</strain>
        <tissue evidence="1">Flight muscle</tissue>
    </source>
</reference>
<gene>
    <name evidence="1" type="ORF">mPipKuh1_008243</name>
</gene>
<name>A0A7J7VVA1_PIPKU</name>
<dbReference type="AlphaFoldDB" id="A0A7J7VVA1"/>
<accession>A0A7J7VVA1</accession>
<evidence type="ECO:0000313" key="1">
    <source>
        <dbReference type="EMBL" id="KAF6328901.1"/>
    </source>
</evidence>
<comment type="caution">
    <text evidence="1">The sequence shown here is derived from an EMBL/GenBank/DDBJ whole genome shotgun (WGS) entry which is preliminary data.</text>
</comment>
<proteinExistence type="predicted"/>
<keyword evidence="2" id="KW-1185">Reference proteome</keyword>
<protein>
    <submittedName>
        <fullName evidence="1">Uncharacterized protein</fullName>
    </submittedName>
</protein>
<sequence>MPPSPRLVHTQDGDIAGRHRVFLRIYVIMVYKYTHSLSMPTALFRIHRSPIPHQKLAQKILRRLLILAWKRFLQKKPKKNARLLCRGEKASYGGGAGILGYLRFKTKGNYHYAHYEVFNANHGHWSY</sequence>
<dbReference type="Proteomes" id="UP000558488">
    <property type="component" value="Unassembled WGS sequence"/>
</dbReference>
<dbReference type="EMBL" id="JACAGB010000013">
    <property type="protein sequence ID" value="KAF6328901.1"/>
    <property type="molecule type" value="Genomic_DNA"/>
</dbReference>